<gene>
    <name evidence="3" type="ORF">KI810_07935</name>
</gene>
<dbReference type="InterPro" id="IPR036779">
    <property type="entry name" value="LysM_dom_sf"/>
</dbReference>
<name>A0ABS5SEA5_9BACT</name>
<dbReference type="InterPro" id="IPR018392">
    <property type="entry name" value="LysM"/>
</dbReference>
<dbReference type="RefSeq" id="WP_214174969.1">
    <property type="nucleotide sequence ID" value="NZ_JAHCVK010000002.1"/>
</dbReference>
<sequence>MSRLFALIAALVLFVAACTPAVPRWRQEARLVFDRVRLNGADRVFPTEYKSLEDAMLKGEGFAKSGDTGDAERYYLLVMNRGELLEKELAAELKRRSEAARLRAEAEKQEQERQAARLAEQLKQAKARAEAVAAAEAAEAARKKAEKARQREKALSAYHTVKRGESLPQIASQQDIYNEANLWPLIYRANRDQISDPRHIWPGQVLRIPRNVTREDIQEARRYAQDRQLH</sequence>
<keyword evidence="4" id="KW-1185">Reference proteome</keyword>
<protein>
    <submittedName>
        <fullName evidence="3">LysM peptidoglycan-binding domain-containing protein</fullName>
    </submittedName>
</protein>
<evidence type="ECO:0000313" key="3">
    <source>
        <dbReference type="EMBL" id="MBT0652982.1"/>
    </source>
</evidence>
<comment type="caution">
    <text evidence="3">The sequence shown here is derived from an EMBL/GenBank/DDBJ whole genome shotgun (WGS) entry which is preliminary data.</text>
</comment>
<feature type="domain" description="LysM" evidence="2">
    <location>
        <begin position="157"/>
        <end position="208"/>
    </location>
</feature>
<dbReference type="PANTHER" id="PTHR34700:SF4">
    <property type="entry name" value="PHAGE-LIKE ELEMENT PBSX PROTEIN XKDP"/>
    <property type="match status" value="1"/>
</dbReference>
<dbReference type="PANTHER" id="PTHR34700">
    <property type="entry name" value="POTASSIUM BINDING PROTEIN KBP"/>
    <property type="match status" value="1"/>
</dbReference>
<organism evidence="3 4">
    <name type="scientific">Geomobilimonas luticola</name>
    <dbReference type="NCBI Taxonomy" id="1114878"/>
    <lineage>
        <taxon>Bacteria</taxon>
        <taxon>Pseudomonadati</taxon>
        <taxon>Thermodesulfobacteriota</taxon>
        <taxon>Desulfuromonadia</taxon>
        <taxon>Geobacterales</taxon>
        <taxon>Geobacteraceae</taxon>
        <taxon>Geomobilimonas</taxon>
    </lineage>
</organism>
<reference evidence="3 4" key="1">
    <citation type="submission" date="2021-05" db="EMBL/GenBank/DDBJ databases">
        <title>The draft genome of Geobacter luticola JCM 17780.</title>
        <authorList>
            <person name="Xu Z."/>
            <person name="Masuda Y."/>
            <person name="Itoh H."/>
            <person name="Senoo K."/>
        </authorList>
    </citation>
    <scope>NUCLEOTIDE SEQUENCE [LARGE SCALE GENOMIC DNA]</scope>
    <source>
        <strain evidence="3 4">JCM 17780</strain>
    </source>
</reference>
<dbReference type="SMART" id="SM00257">
    <property type="entry name" value="LysM"/>
    <property type="match status" value="1"/>
</dbReference>
<feature type="coiled-coil region" evidence="1">
    <location>
        <begin position="89"/>
        <end position="155"/>
    </location>
</feature>
<dbReference type="Gene3D" id="3.10.350.10">
    <property type="entry name" value="LysM domain"/>
    <property type="match status" value="1"/>
</dbReference>
<dbReference type="PROSITE" id="PS51257">
    <property type="entry name" value="PROKAR_LIPOPROTEIN"/>
    <property type="match status" value="1"/>
</dbReference>
<keyword evidence="1" id="KW-0175">Coiled coil</keyword>
<accession>A0ABS5SEA5</accession>
<evidence type="ECO:0000259" key="2">
    <source>
        <dbReference type="PROSITE" id="PS51782"/>
    </source>
</evidence>
<dbReference type="Proteomes" id="UP000756860">
    <property type="component" value="Unassembled WGS sequence"/>
</dbReference>
<proteinExistence type="predicted"/>
<dbReference type="SUPFAM" id="SSF54106">
    <property type="entry name" value="LysM domain"/>
    <property type="match status" value="1"/>
</dbReference>
<evidence type="ECO:0000256" key="1">
    <source>
        <dbReference type="SAM" id="Coils"/>
    </source>
</evidence>
<dbReference type="InterPro" id="IPR052196">
    <property type="entry name" value="Bact_Kbp"/>
</dbReference>
<dbReference type="PROSITE" id="PS51782">
    <property type="entry name" value="LYSM"/>
    <property type="match status" value="1"/>
</dbReference>
<dbReference type="EMBL" id="JAHCVK010000002">
    <property type="protein sequence ID" value="MBT0652982.1"/>
    <property type="molecule type" value="Genomic_DNA"/>
</dbReference>
<dbReference type="CDD" id="cd00118">
    <property type="entry name" value="LysM"/>
    <property type="match status" value="1"/>
</dbReference>
<dbReference type="Pfam" id="PF01476">
    <property type="entry name" value="LysM"/>
    <property type="match status" value="1"/>
</dbReference>
<evidence type="ECO:0000313" key="4">
    <source>
        <dbReference type="Proteomes" id="UP000756860"/>
    </source>
</evidence>